<proteinExistence type="predicted"/>
<evidence type="ECO:0000256" key="3">
    <source>
        <dbReference type="ARBA" id="ARBA00012611"/>
    </source>
</evidence>
<dbReference type="PANTHER" id="PTHR13036">
    <property type="entry name" value="BETA1,4 MANNOSYLTRANSFERASE"/>
    <property type="match status" value="1"/>
</dbReference>
<evidence type="ECO:0000256" key="7">
    <source>
        <dbReference type="ARBA" id="ARBA00022692"/>
    </source>
</evidence>
<feature type="signal peptide" evidence="12">
    <location>
        <begin position="1"/>
        <end position="27"/>
    </location>
</feature>
<feature type="chain" id="PRO_5012087202" description="Chitobiosyldiphosphodolichol beta-mannosyltransferase" evidence="12">
    <location>
        <begin position="28"/>
        <end position="455"/>
    </location>
</feature>
<sequence>MMDSLEFWGTPLLFLSLSFSLLLLCLPSRHVPPGRDQKTRVVVVVLGDIGRSPRMQYHALSIARKGGLVDLVGYDESAPRPELMDNPDIKMCPLPPPPGFLRTDTPIQFILFAPLKALFQLTSMVYLLCYIIPPSAGYILLQNPPAIPTLAVAKLVGALRGMKIVIDWHNFGWSVLQLKLKEHPIVYFCKIYEMFVGKGAYANFTVTDVMGLTLKNDWGVKTPIRTLYDRPPTHFFPLSPEERGEFLESHPATAHHASAISSGSTRLLISSTSWTPDEDFSHLLGALLIYDRWASRANFLKHGSAPSILAVITGKGQLRDGYMARVEMLEFQHVTIESVWLESEDYPKMVGCADLGVSLHTSTSGVDLPMKVVDLFGVGVPVAAFDYLAISELVKHEVNGIVFRTGEELGEALVRQNLFDPASPRLMKLKEGALGETENRWDENWDKVAAPVFGL</sequence>
<comment type="subcellular location">
    <subcellularLocation>
        <location evidence="1">Endoplasmic reticulum membrane</location>
        <topology evidence="1">Single-pass membrane protein</topology>
    </subcellularLocation>
</comment>
<reference evidence="13" key="1">
    <citation type="submission" date="2015-10" db="EMBL/GenBank/DDBJ databases">
        <authorList>
            <person name="Regsiter A."/>
            <person name="william w."/>
        </authorList>
    </citation>
    <scope>NUCLEOTIDE SEQUENCE</scope>
    <source>
        <strain evidence="13">Montdore</strain>
    </source>
</reference>
<dbReference type="Proteomes" id="UP001412239">
    <property type="component" value="Unassembled WGS sequence"/>
</dbReference>
<dbReference type="Gene3D" id="3.40.50.2000">
    <property type="entry name" value="Glycogen Phosphorylase B"/>
    <property type="match status" value="1"/>
</dbReference>
<dbReference type="GO" id="GO:0004578">
    <property type="term" value="F:chitobiosyldiphosphodolichol beta-mannosyltransferase activity"/>
    <property type="evidence" value="ECO:0007669"/>
    <property type="project" value="UniProtKB-EC"/>
</dbReference>
<comment type="pathway">
    <text evidence="2">Protein modification; protein glycosylation.</text>
</comment>
<evidence type="ECO:0000256" key="4">
    <source>
        <dbReference type="ARBA" id="ARBA00015841"/>
    </source>
</evidence>
<organism evidence="13 14">
    <name type="scientific">Tuber aestivum</name>
    <name type="common">summer truffle</name>
    <dbReference type="NCBI Taxonomy" id="59557"/>
    <lineage>
        <taxon>Eukaryota</taxon>
        <taxon>Fungi</taxon>
        <taxon>Dikarya</taxon>
        <taxon>Ascomycota</taxon>
        <taxon>Pezizomycotina</taxon>
        <taxon>Pezizomycetes</taxon>
        <taxon>Pezizales</taxon>
        <taxon>Tuberaceae</taxon>
        <taxon>Tuber</taxon>
    </lineage>
</organism>
<evidence type="ECO:0000256" key="11">
    <source>
        <dbReference type="ARBA" id="ARBA00024899"/>
    </source>
</evidence>
<evidence type="ECO:0000313" key="13">
    <source>
        <dbReference type="EMBL" id="CUS07565.1"/>
    </source>
</evidence>
<evidence type="ECO:0000256" key="2">
    <source>
        <dbReference type="ARBA" id="ARBA00004922"/>
    </source>
</evidence>
<dbReference type="SUPFAM" id="SSF53756">
    <property type="entry name" value="UDP-Glycosyltransferase/glycogen phosphorylase"/>
    <property type="match status" value="1"/>
</dbReference>
<dbReference type="PANTHER" id="PTHR13036:SF0">
    <property type="entry name" value="CHITOBIOSYLDIPHOSPHODOLICHOL BETA-MANNOSYLTRANSFERASE"/>
    <property type="match status" value="1"/>
</dbReference>
<evidence type="ECO:0000256" key="9">
    <source>
        <dbReference type="ARBA" id="ARBA00022989"/>
    </source>
</evidence>
<dbReference type="GO" id="GO:0005789">
    <property type="term" value="C:endoplasmic reticulum membrane"/>
    <property type="evidence" value="ECO:0007669"/>
    <property type="project" value="UniProtKB-SubCell"/>
</dbReference>
<gene>
    <name evidence="13" type="ORF">GSTUAT00008323001</name>
</gene>
<dbReference type="EC" id="2.4.1.142" evidence="3"/>
<dbReference type="EMBL" id="LN891196">
    <property type="protein sequence ID" value="CUS07565.1"/>
    <property type="molecule type" value="Genomic_DNA"/>
</dbReference>
<keyword evidence="12" id="KW-0732">Signal</keyword>
<protein>
    <recommendedName>
        <fullName evidence="4">Chitobiosyldiphosphodolichol beta-mannosyltransferase</fullName>
        <ecNumber evidence="3">2.4.1.142</ecNumber>
    </recommendedName>
</protein>
<keyword evidence="7" id="KW-0812">Transmembrane</keyword>
<evidence type="ECO:0000256" key="6">
    <source>
        <dbReference type="ARBA" id="ARBA00022679"/>
    </source>
</evidence>
<evidence type="ECO:0000256" key="8">
    <source>
        <dbReference type="ARBA" id="ARBA00022824"/>
    </source>
</evidence>
<evidence type="ECO:0000256" key="5">
    <source>
        <dbReference type="ARBA" id="ARBA00022676"/>
    </source>
</evidence>
<keyword evidence="8" id="KW-0256">Endoplasmic reticulum</keyword>
<name>A0A292PLK2_9PEZI</name>
<evidence type="ECO:0000256" key="12">
    <source>
        <dbReference type="SAM" id="SignalP"/>
    </source>
</evidence>
<evidence type="ECO:0000256" key="1">
    <source>
        <dbReference type="ARBA" id="ARBA00004389"/>
    </source>
</evidence>
<keyword evidence="6" id="KW-0808">Transferase</keyword>
<dbReference type="InterPro" id="IPR026051">
    <property type="entry name" value="ALG1-like"/>
</dbReference>
<keyword evidence="14" id="KW-1185">Reference proteome</keyword>
<accession>A0A292PLK2</accession>
<keyword evidence="5" id="KW-0328">Glycosyltransferase</keyword>
<keyword evidence="10" id="KW-0472">Membrane</keyword>
<comment type="function">
    <text evidence="11">Participates in the formation of the lipid-linked precursor oligosaccharide for N-glycosylation. Involved in assembling the dolichol-pyrophosphate-GlcNAc(2)-Man(5) intermediate on the cytoplasmic surface of the ER.</text>
</comment>
<evidence type="ECO:0000313" key="14">
    <source>
        <dbReference type="Proteomes" id="UP001412239"/>
    </source>
</evidence>
<keyword evidence="9" id="KW-1133">Transmembrane helix</keyword>
<dbReference type="AlphaFoldDB" id="A0A292PLK2"/>
<evidence type="ECO:0000256" key="10">
    <source>
        <dbReference type="ARBA" id="ARBA00023136"/>
    </source>
</evidence>